<keyword evidence="2" id="KW-1185">Reference proteome</keyword>
<name>A0ACC0VP04_9STRA</name>
<sequence length="232" mass="26509">MDLETEKPFIGTSGATAFERGDGDYSTTNLRSLPHANSATASDDEARSALTDFLKNVNLIAQKHGLFLKEINKTPEGVLNLLFKTEADKDSMENVFTLLYYMKAHWGDSGSAENIKLLYQLLEHVGLKKKNMAVLFQALKDIDELSEMGGKLQSHQFDGWIQNRVWPMDLLGKQYQEKDTLEKKIYLAFMEHVVIRSRNDDSIRKFYLPDLDLSRLDKSLRNYSPAKVRSKL</sequence>
<reference evidence="1 2" key="1">
    <citation type="journal article" date="2022" name="bioRxiv">
        <title>The genome of the oomycete Peronosclerospora sorghi, a cosmopolitan pathogen of maize and sorghum, is inflated with dispersed pseudogenes.</title>
        <authorList>
            <person name="Fletcher K."/>
            <person name="Martin F."/>
            <person name="Isakeit T."/>
            <person name="Cavanaugh K."/>
            <person name="Magill C."/>
            <person name="Michelmore R."/>
        </authorList>
    </citation>
    <scope>NUCLEOTIDE SEQUENCE [LARGE SCALE GENOMIC DNA]</scope>
    <source>
        <strain evidence="1">P6</strain>
    </source>
</reference>
<evidence type="ECO:0000313" key="2">
    <source>
        <dbReference type="Proteomes" id="UP001163321"/>
    </source>
</evidence>
<comment type="caution">
    <text evidence="1">The sequence shown here is derived from an EMBL/GenBank/DDBJ whole genome shotgun (WGS) entry which is preliminary data.</text>
</comment>
<gene>
    <name evidence="1" type="ORF">PsorP6_003017</name>
</gene>
<dbReference type="EMBL" id="CM047587">
    <property type="protein sequence ID" value="KAI9908228.1"/>
    <property type="molecule type" value="Genomic_DNA"/>
</dbReference>
<organism evidence="1 2">
    <name type="scientific">Peronosclerospora sorghi</name>
    <dbReference type="NCBI Taxonomy" id="230839"/>
    <lineage>
        <taxon>Eukaryota</taxon>
        <taxon>Sar</taxon>
        <taxon>Stramenopiles</taxon>
        <taxon>Oomycota</taxon>
        <taxon>Peronosporomycetes</taxon>
        <taxon>Peronosporales</taxon>
        <taxon>Peronosporaceae</taxon>
        <taxon>Peronosclerospora</taxon>
    </lineage>
</organism>
<protein>
    <submittedName>
        <fullName evidence="1">Uncharacterized protein</fullName>
    </submittedName>
</protein>
<accession>A0ACC0VP04</accession>
<proteinExistence type="predicted"/>
<evidence type="ECO:0000313" key="1">
    <source>
        <dbReference type="EMBL" id="KAI9908228.1"/>
    </source>
</evidence>
<dbReference type="Proteomes" id="UP001163321">
    <property type="component" value="Chromosome 8"/>
</dbReference>